<feature type="region of interest" description="Disordered" evidence="1">
    <location>
        <begin position="1"/>
        <end position="100"/>
    </location>
</feature>
<feature type="compositionally biased region" description="Pro residues" evidence="1">
    <location>
        <begin position="69"/>
        <end position="83"/>
    </location>
</feature>
<protein>
    <submittedName>
        <fullName evidence="2">Uncharacterized protein</fullName>
    </submittedName>
</protein>
<name>A0A9X0B778_9EURO</name>
<dbReference type="RefSeq" id="XP_056561436.1">
    <property type="nucleotide sequence ID" value="XM_056694707.1"/>
</dbReference>
<feature type="compositionally biased region" description="Low complexity" evidence="1">
    <location>
        <begin position="34"/>
        <end position="58"/>
    </location>
</feature>
<feature type="compositionally biased region" description="Polar residues" evidence="1">
    <location>
        <begin position="1"/>
        <end position="21"/>
    </location>
</feature>
<dbReference type="Proteomes" id="UP001147782">
    <property type="component" value="Unassembled WGS sequence"/>
</dbReference>
<evidence type="ECO:0000313" key="2">
    <source>
        <dbReference type="EMBL" id="KAJ5390708.1"/>
    </source>
</evidence>
<sequence>MAKSPASNDASTMEAPTSSVLTIRAKPATKQKLPATPTTSSPRSSAASTPNASNNAKSTRPRKDHTPPMTNPKPVTPMTPHPVIPKLTNNTEAATKTRKMKHEVTLKAQIEDLKRQIAERDAQIMWLKVELQSHVARQFFG</sequence>
<organism evidence="2 3">
    <name type="scientific">Penicillium cataractarum</name>
    <dbReference type="NCBI Taxonomy" id="2100454"/>
    <lineage>
        <taxon>Eukaryota</taxon>
        <taxon>Fungi</taxon>
        <taxon>Dikarya</taxon>
        <taxon>Ascomycota</taxon>
        <taxon>Pezizomycotina</taxon>
        <taxon>Eurotiomycetes</taxon>
        <taxon>Eurotiomycetidae</taxon>
        <taxon>Eurotiales</taxon>
        <taxon>Aspergillaceae</taxon>
        <taxon>Penicillium</taxon>
    </lineage>
</organism>
<dbReference type="GeneID" id="81433884"/>
<keyword evidence="3" id="KW-1185">Reference proteome</keyword>
<reference evidence="2" key="1">
    <citation type="submission" date="2022-11" db="EMBL/GenBank/DDBJ databases">
        <authorList>
            <person name="Petersen C."/>
        </authorList>
    </citation>
    <scope>NUCLEOTIDE SEQUENCE</scope>
    <source>
        <strain evidence="2">IBT 29864</strain>
    </source>
</reference>
<gene>
    <name evidence="2" type="ORF">N7496_001776</name>
</gene>
<accession>A0A9X0B778</accession>
<evidence type="ECO:0000256" key="1">
    <source>
        <dbReference type="SAM" id="MobiDB-lite"/>
    </source>
</evidence>
<evidence type="ECO:0000313" key="3">
    <source>
        <dbReference type="Proteomes" id="UP001147782"/>
    </source>
</evidence>
<dbReference type="EMBL" id="JAPZBS010000001">
    <property type="protein sequence ID" value="KAJ5390708.1"/>
    <property type="molecule type" value="Genomic_DNA"/>
</dbReference>
<dbReference type="AlphaFoldDB" id="A0A9X0B778"/>
<proteinExistence type="predicted"/>
<reference evidence="2" key="2">
    <citation type="journal article" date="2023" name="IMA Fungus">
        <title>Comparative genomic study of the Penicillium genus elucidates a diverse pangenome and 15 lateral gene transfer events.</title>
        <authorList>
            <person name="Petersen C."/>
            <person name="Sorensen T."/>
            <person name="Nielsen M.R."/>
            <person name="Sondergaard T.E."/>
            <person name="Sorensen J.L."/>
            <person name="Fitzpatrick D.A."/>
            <person name="Frisvad J.C."/>
            <person name="Nielsen K.L."/>
        </authorList>
    </citation>
    <scope>NUCLEOTIDE SEQUENCE</scope>
    <source>
        <strain evidence="2">IBT 29864</strain>
    </source>
</reference>
<comment type="caution">
    <text evidence="2">The sequence shown here is derived from an EMBL/GenBank/DDBJ whole genome shotgun (WGS) entry which is preliminary data.</text>
</comment>